<name>A0ABV3XEW9_9ACTN</name>
<dbReference type="PRINTS" id="PR00359">
    <property type="entry name" value="BP450"/>
</dbReference>
<evidence type="ECO:0000256" key="1">
    <source>
        <dbReference type="ARBA" id="ARBA00010617"/>
    </source>
</evidence>
<protein>
    <submittedName>
        <fullName evidence="3">Cytochrome P450</fullName>
    </submittedName>
</protein>
<evidence type="ECO:0000313" key="3">
    <source>
        <dbReference type="EMBL" id="MEX5719124.1"/>
    </source>
</evidence>
<dbReference type="Proteomes" id="UP001560045">
    <property type="component" value="Unassembled WGS sequence"/>
</dbReference>
<dbReference type="Gene3D" id="1.10.630.10">
    <property type="entry name" value="Cytochrome P450"/>
    <property type="match status" value="1"/>
</dbReference>
<keyword evidence="2" id="KW-0349">Heme</keyword>
<evidence type="ECO:0000313" key="4">
    <source>
        <dbReference type="Proteomes" id="UP001560045"/>
    </source>
</evidence>
<keyword evidence="2" id="KW-0503">Monooxygenase</keyword>
<accession>A0ABV3XEW9</accession>
<dbReference type="RefSeq" id="WP_369206644.1">
    <property type="nucleotide sequence ID" value="NZ_JBFNXQ010000033.1"/>
</dbReference>
<dbReference type="InterPro" id="IPR002397">
    <property type="entry name" value="Cyt_P450_B"/>
</dbReference>
<organism evidence="3 4">
    <name type="scientific">Geodermatophilus maliterrae</name>
    <dbReference type="NCBI Taxonomy" id="3162531"/>
    <lineage>
        <taxon>Bacteria</taxon>
        <taxon>Bacillati</taxon>
        <taxon>Actinomycetota</taxon>
        <taxon>Actinomycetes</taxon>
        <taxon>Geodermatophilales</taxon>
        <taxon>Geodermatophilaceae</taxon>
        <taxon>Geodermatophilus</taxon>
    </lineage>
</organism>
<keyword evidence="2" id="KW-0479">Metal-binding</keyword>
<gene>
    <name evidence="3" type="ORF">ABQ292_12215</name>
</gene>
<dbReference type="SUPFAM" id="SSF48264">
    <property type="entry name" value="Cytochrome P450"/>
    <property type="match status" value="1"/>
</dbReference>
<dbReference type="InterPro" id="IPR001128">
    <property type="entry name" value="Cyt_P450"/>
</dbReference>
<comment type="similarity">
    <text evidence="1 2">Belongs to the cytochrome P450 family.</text>
</comment>
<keyword evidence="2" id="KW-0408">Iron</keyword>
<dbReference type="InterPro" id="IPR017972">
    <property type="entry name" value="Cyt_P450_CS"/>
</dbReference>
<evidence type="ECO:0000256" key="2">
    <source>
        <dbReference type="RuleBase" id="RU000461"/>
    </source>
</evidence>
<keyword evidence="4" id="KW-1185">Reference proteome</keyword>
<dbReference type="Pfam" id="PF00067">
    <property type="entry name" value="p450"/>
    <property type="match status" value="1"/>
</dbReference>
<dbReference type="InterPro" id="IPR036396">
    <property type="entry name" value="Cyt_P450_sf"/>
</dbReference>
<sequence>MTVRSAVRWAATHGAMRLAIRARARAGNPDAEVLLDPAVREDPFAHYERLRTAAPFAGGAFARVSVHHDVCTDVLRSDDFGQIGGNRTEGMPPLLRTALRLAGPRPSTGPIDPPSMLAVDPPEHTRYRRLVSRAFSARAVARLRERTRQIADELLDGLEREAAADGGHADLVARYASLLPVTVISEVLGVPVAMREQFLAWGDGASPSLDMGVGWRTHRSVERNLGELDTWFRGHVRRLRRAPGEDLLSALVAMADDDGSGLTEQELLSTALLVLGAGFETTVNLIGNGAAQLFAHPDQRRLLAEDPSLWPNAVDEVLRVDSPVQRTGRRVTRDTTVHGVPLREGDLVLLVLAAANRDPRVFRDPHVFDVTRANARDHVAFSSGIHFCLGAALARMEGEVALRALFERFPDLAAAGAGHRRRTVVLRGYESLPVVLTAQTAAVGRPHAGPSAGAP</sequence>
<dbReference type="EMBL" id="JBFNXQ010000033">
    <property type="protein sequence ID" value="MEX5719124.1"/>
    <property type="molecule type" value="Genomic_DNA"/>
</dbReference>
<dbReference type="PROSITE" id="PS00086">
    <property type="entry name" value="CYTOCHROME_P450"/>
    <property type="match status" value="1"/>
</dbReference>
<dbReference type="CDD" id="cd20625">
    <property type="entry name" value="CYP164-like"/>
    <property type="match status" value="1"/>
</dbReference>
<reference evidence="3 4" key="1">
    <citation type="submission" date="2024-06" db="EMBL/GenBank/DDBJ databases">
        <title>Draft genome sequence of Geodermatophilus badlandi, a novel member of the Geodermatophilaceae isolated from badland sedimentary rocks in the Red desert, Wyoming, USA.</title>
        <authorList>
            <person name="Ben Tekaya S."/>
            <person name="Nouioui I."/>
            <person name="Flores G.M."/>
            <person name="Shaal M.N."/>
            <person name="Bredoire F."/>
            <person name="Basile F."/>
            <person name="Van Diepen L."/>
            <person name="Ward N.L."/>
        </authorList>
    </citation>
    <scope>NUCLEOTIDE SEQUENCE [LARGE SCALE GENOMIC DNA]</scope>
    <source>
        <strain evidence="3 4">WL48A</strain>
    </source>
</reference>
<proteinExistence type="inferred from homology"/>
<dbReference type="PANTHER" id="PTHR46696:SF4">
    <property type="entry name" value="BIOTIN BIOSYNTHESIS CYTOCHROME P450"/>
    <property type="match status" value="1"/>
</dbReference>
<dbReference type="PANTHER" id="PTHR46696">
    <property type="entry name" value="P450, PUTATIVE (EUROFUNG)-RELATED"/>
    <property type="match status" value="1"/>
</dbReference>
<comment type="caution">
    <text evidence="3">The sequence shown here is derived from an EMBL/GenBank/DDBJ whole genome shotgun (WGS) entry which is preliminary data.</text>
</comment>
<keyword evidence="2" id="KW-0560">Oxidoreductase</keyword>